<protein>
    <recommendedName>
        <fullName evidence="4">Steroid 5-alpha reductase C-terminal domain-containing protein</fullName>
    </recommendedName>
</protein>
<evidence type="ECO:0000313" key="3">
    <source>
        <dbReference type="Proteomes" id="UP000886885"/>
    </source>
</evidence>
<dbReference type="GO" id="GO:0016020">
    <property type="term" value="C:membrane"/>
    <property type="evidence" value="ECO:0007669"/>
    <property type="project" value="TreeGrafter"/>
</dbReference>
<keyword evidence="3" id="KW-1185">Reference proteome</keyword>
<keyword evidence="1" id="KW-0812">Transmembrane</keyword>
<dbReference type="InterPro" id="IPR010721">
    <property type="entry name" value="UstE-like"/>
</dbReference>
<dbReference type="EMBL" id="JAAWWB010000029">
    <property type="protein sequence ID" value="KAG6746805.1"/>
    <property type="molecule type" value="Genomic_DNA"/>
</dbReference>
<name>A0A8X7YAY7_POPTO</name>
<dbReference type="PANTHER" id="PTHR32251">
    <property type="entry name" value="3-OXO-5-ALPHA-STEROID 4-DEHYDROGENASE"/>
    <property type="match status" value="1"/>
</dbReference>
<organism evidence="2 3">
    <name type="scientific">Populus tomentosa</name>
    <name type="common">Chinese white poplar</name>
    <dbReference type="NCBI Taxonomy" id="118781"/>
    <lineage>
        <taxon>Eukaryota</taxon>
        <taxon>Viridiplantae</taxon>
        <taxon>Streptophyta</taxon>
        <taxon>Embryophyta</taxon>
        <taxon>Tracheophyta</taxon>
        <taxon>Spermatophyta</taxon>
        <taxon>Magnoliopsida</taxon>
        <taxon>eudicotyledons</taxon>
        <taxon>Gunneridae</taxon>
        <taxon>Pentapetalae</taxon>
        <taxon>rosids</taxon>
        <taxon>fabids</taxon>
        <taxon>Malpighiales</taxon>
        <taxon>Salicaceae</taxon>
        <taxon>Saliceae</taxon>
        <taxon>Populus</taxon>
    </lineage>
</organism>
<dbReference type="AlphaFoldDB" id="A0A8X7YAY7"/>
<feature type="transmembrane region" description="Helical" evidence="1">
    <location>
        <begin position="235"/>
        <end position="256"/>
    </location>
</feature>
<dbReference type="Pfam" id="PF06966">
    <property type="entry name" value="DUF1295"/>
    <property type="match status" value="2"/>
</dbReference>
<feature type="transmembrane region" description="Helical" evidence="1">
    <location>
        <begin position="12"/>
        <end position="31"/>
    </location>
</feature>
<feature type="transmembrane region" description="Helical" evidence="1">
    <location>
        <begin position="104"/>
        <end position="124"/>
    </location>
</feature>
<dbReference type="OrthoDB" id="67965at2759"/>
<dbReference type="PANTHER" id="PTHR32251:SF15">
    <property type="entry name" value="3-OXO-5-ALPHA-STEROID 4-DEHYDROGENASE (DUF1295)"/>
    <property type="match status" value="1"/>
</dbReference>
<reference evidence="2" key="1">
    <citation type="journal article" date="2020" name="bioRxiv">
        <title>Hybrid origin of Populus tomentosa Carr. identified through genome sequencing and phylogenomic analysis.</title>
        <authorList>
            <person name="An X."/>
            <person name="Gao K."/>
            <person name="Chen Z."/>
            <person name="Li J."/>
            <person name="Yang X."/>
            <person name="Yang X."/>
            <person name="Zhou J."/>
            <person name="Guo T."/>
            <person name="Zhao T."/>
            <person name="Huang S."/>
            <person name="Miao D."/>
            <person name="Khan W.U."/>
            <person name="Rao P."/>
            <person name="Ye M."/>
            <person name="Lei B."/>
            <person name="Liao W."/>
            <person name="Wang J."/>
            <person name="Ji L."/>
            <person name="Li Y."/>
            <person name="Guo B."/>
            <person name="Mustafa N.S."/>
            <person name="Li S."/>
            <person name="Yun Q."/>
            <person name="Keller S.R."/>
            <person name="Mao J."/>
            <person name="Zhang R."/>
            <person name="Strauss S.H."/>
        </authorList>
    </citation>
    <scope>NUCLEOTIDE SEQUENCE</scope>
    <source>
        <strain evidence="2">GM15</strain>
        <tissue evidence="2">Leaf</tissue>
    </source>
</reference>
<keyword evidence="1" id="KW-0472">Membrane</keyword>
<comment type="caution">
    <text evidence="2">The sequence shown here is derived from an EMBL/GenBank/DDBJ whole genome shotgun (WGS) entry which is preliminary data.</text>
</comment>
<feature type="transmembrane region" description="Helical" evidence="1">
    <location>
        <begin position="212"/>
        <end position="229"/>
    </location>
</feature>
<gene>
    <name evidence="2" type="ORF">POTOM_049172</name>
</gene>
<evidence type="ECO:0000256" key="1">
    <source>
        <dbReference type="SAM" id="Phobius"/>
    </source>
</evidence>
<proteinExistence type="predicted"/>
<accession>A0A8X7YAY7</accession>
<keyword evidence="1" id="KW-1133">Transmembrane helix</keyword>
<feature type="transmembrane region" description="Helical" evidence="1">
    <location>
        <begin position="43"/>
        <end position="59"/>
    </location>
</feature>
<dbReference type="Proteomes" id="UP000886885">
    <property type="component" value="Chromosome 15A"/>
</dbReference>
<evidence type="ECO:0008006" key="4">
    <source>
        <dbReference type="Google" id="ProtNLM"/>
    </source>
</evidence>
<sequence>MGTVLDSHFLALTAIVTVGYQLLFFVITALLKFDKVTDFAGSTNFIILAVLTLVLKGTWHFRQVVLSFLVVSWGLRLGLFLLLRILQWGEDRRFDEMRSNLGKLAVFWIFQAVWVWTVSLPVTVVNGIDRDPSVQAADIIGWIMWSVGVSVEATADQQKLTFKNAPENRGKWCNVGLWNISRHPNYFGEFVSANFTVSVHALHIQLHYLGKYLNILLWWGIFVASAPVLEGAEWLVILGPIFLTLLLLFVSGIPLLEQSADKKFGNVAAYRAYKRTTSPLIPLPQAVYRSIPSWFKSVFLFEFPLYSRNFPEEGSTWNACRIERVKLQGDKICSFVLPFQPLSLLPTIVVFV</sequence>
<evidence type="ECO:0000313" key="2">
    <source>
        <dbReference type="EMBL" id="KAG6746805.1"/>
    </source>
</evidence>
<feature type="transmembrane region" description="Helical" evidence="1">
    <location>
        <begin position="65"/>
        <end position="83"/>
    </location>
</feature>